<reference evidence="2" key="1">
    <citation type="submission" date="2015-08" db="EMBL/GenBank/DDBJ databases">
        <authorList>
            <person name="Babu N.S."/>
            <person name="Beckwith C.J."/>
            <person name="Beseler K.G."/>
            <person name="Brison A."/>
            <person name="Carone J.V."/>
            <person name="Caskin T.P."/>
            <person name="Diamond M."/>
            <person name="Durham M.E."/>
            <person name="Foxe J.M."/>
            <person name="Go M."/>
            <person name="Henderson B.A."/>
            <person name="Jones I.B."/>
            <person name="McGettigan J.A."/>
            <person name="Micheletti S.J."/>
            <person name="Nasrallah M.E."/>
            <person name="Ortiz D."/>
            <person name="Piller C.R."/>
            <person name="Privatt S.R."/>
            <person name="Schneider S.L."/>
            <person name="Sharp S."/>
            <person name="Smith T.C."/>
            <person name="Stanton J.D."/>
            <person name="Ullery H.E."/>
            <person name="Wilson R.J."/>
            <person name="Serrano M.G."/>
            <person name="Buck G."/>
            <person name="Lee V."/>
            <person name="Wang Y."/>
            <person name="Carvalho R."/>
            <person name="Voegtly L."/>
            <person name="Shi R."/>
            <person name="Duckworth R."/>
            <person name="Johnson A."/>
            <person name="Loviza R."/>
            <person name="Walstead R."/>
            <person name="Shah Z."/>
            <person name="Kiflezghi M."/>
            <person name="Wade K."/>
            <person name="Ball S.L."/>
            <person name="Bradley K.W."/>
            <person name="Asai D.J."/>
            <person name="Bowman C.A."/>
            <person name="Russell D.A."/>
            <person name="Pope W.H."/>
            <person name="Jacobs-Sera D."/>
            <person name="Hendrix R.W."/>
            <person name="Hatfull G.F."/>
        </authorList>
    </citation>
    <scope>NUCLEOTIDE SEQUENCE</scope>
</reference>
<dbReference type="Pfam" id="PF08819">
    <property type="entry name" value="DUF1802"/>
    <property type="match status" value="2"/>
</dbReference>
<evidence type="ECO:0000256" key="1">
    <source>
        <dbReference type="SAM" id="MobiDB-lite"/>
    </source>
</evidence>
<dbReference type="InterPro" id="IPR014923">
    <property type="entry name" value="DUF1802"/>
</dbReference>
<feature type="region of interest" description="Disordered" evidence="1">
    <location>
        <begin position="1"/>
        <end position="20"/>
    </location>
</feature>
<protein>
    <submittedName>
        <fullName evidence="2">Uncharacterized protein</fullName>
    </submittedName>
</protein>
<name>A0A1D2A139_AUXPR</name>
<organism evidence="2">
    <name type="scientific">Auxenochlorella protothecoides</name>
    <name type="common">Green microalga</name>
    <name type="synonym">Chlorella protothecoides</name>
    <dbReference type="NCBI Taxonomy" id="3075"/>
    <lineage>
        <taxon>Eukaryota</taxon>
        <taxon>Viridiplantae</taxon>
        <taxon>Chlorophyta</taxon>
        <taxon>core chlorophytes</taxon>
        <taxon>Trebouxiophyceae</taxon>
        <taxon>Chlorellales</taxon>
        <taxon>Chlorellaceae</taxon>
        <taxon>Auxenochlorella</taxon>
    </lineage>
</organism>
<accession>A0A1D2A139</accession>
<proteinExistence type="predicted"/>
<gene>
    <name evidence="2" type="ORF">g.20009</name>
</gene>
<sequence>MHAPSPHLSATLPRASPALPRPSIIQLQRSPHSQRHEIYCRAVTGSRTCLKEWAPVVEALRDGTQTILLRKGGLREPVFRPADSSFLLFPTAFHTEDDLLRPHAKERYRAVRHVADGAEGHVPWTATQGGRALGGPVAAAVTDTSPGGCGLRLPPPSPQPPPLDQAQALAYDPRSARHLELATGAVLTGAWTTADPAVLQLLADFHIWAPRFLDARLRWRPRQPITVLELRAFRLATPARLSTAGPDVFGCFSWLRDAPGAPQGWLPSSTPALDDVAFAARQLRCRRLLSALAADEICGDLVQPGTLGAL</sequence>
<dbReference type="EMBL" id="GDKF01005917">
    <property type="protein sequence ID" value="JAT72705.1"/>
    <property type="molecule type" value="Transcribed_RNA"/>
</dbReference>
<evidence type="ECO:0000313" key="2">
    <source>
        <dbReference type="EMBL" id="JAT72705.1"/>
    </source>
</evidence>
<dbReference type="AlphaFoldDB" id="A0A1D2A139"/>